<protein>
    <submittedName>
        <fullName evidence="1">Uncharacterized protein</fullName>
    </submittedName>
</protein>
<comment type="caution">
    <text evidence="1">The sequence shown here is derived from an EMBL/GenBank/DDBJ whole genome shotgun (WGS) entry which is preliminary data.</text>
</comment>
<accession>A0A117NI10</accession>
<keyword evidence="1" id="KW-0496">Mitochondrion</keyword>
<evidence type="ECO:0000313" key="1">
    <source>
        <dbReference type="EMBL" id="KUM49221.1"/>
    </source>
</evidence>
<geneLocation type="mitochondrion" evidence="1"/>
<name>A0A117NI10_PICGL</name>
<proteinExistence type="predicted"/>
<organism evidence="1">
    <name type="scientific">Picea glauca</name>
    <name type="common">White spruce</name>
    <name type="synonym">Pinus glauca</name>
    <dbReference type="NCBI Taxonomy" id="3330"/>
    <lineage>
        <taxon>Eukaryota</taxon>
        <taxon>Viridiplantae</taxon>
        <taxon>Streptophyta</taxon>
        <taxon>Embryophyta</taxon>
        <taxon>Tracheophyta</taxon>
        <taxon>Spermatophyta</taxon>
        <taxon>Pinopsida</taxon>
        <taxon>Pinidae</taxon>
        <taxon>Conifers I</taxon>
        <taxon>Pinales</taxon>
        <taxon>Pinaceae</taxon>
        <taxon>Picea</taxon>
    </lineage>
</organism>
<dbReference type="EMBL" id="LKAM01000003">
    <property type="protein sequence ID" value="KUM49221.1"/>
    <property type="molecule type" value="Genomic_DNA"/>
</dbReference>
<dbReference type="AlphaFoldDB" id="A0A117NI10"/>
<sequence>MEGIRGKVPAFNMERALGEVWALLSHGKLKVVDQWVQQLAM</sequence>
<reference evidence="1" key="1">
    <citation type="journal article" date="2015" name="Genome Biol. Evol.">
        <title>Organellar Genomes of White Spruce (Picea glauca): Assembly and Annotation.</title>
        <authorList>
            <person name="Jackman S.D."/>
            <person name="Warren R.L."/>
            <person name="Gibb E.A."/>
            <person name="Vandervalk B.P."/>
            <person name="Mohamadi H."/>
            <person name="Chu J."/>
            <person name="Raymond A."/>
            <person name="Pleasance S."/>
            <person name="Coope R."/>
            <person name="Wildung M.R."/>
            <person name="Ritland C.E."/>
            <person name="Bousquet J."/>
            <person name="Jones S.J."/>
            <person name="Bohlmann J."/>
            <person name="Birol I."/>
        </authorList>
    </citation>
    <scope>NUCLEOTIDE SEQUENCE [LARGE SCALE GENOMIC DNA]</scope>
    <source>
        <tissue evidence="1">Flushing bud</tissue>
    </source>
</reference>
<gene>
    <name evidence="1" type="ORF">ABT39_MTgene3770</name>
</gene>